<dbReference type="PANTHER" id="PTHR14240:SF1">
    <property type="entry name" value="PROTEIN FANTOM-RELATED"/>
    <property type="match status" value="1"/>
</dbReference>
<dbReference type="Proteomes" id="UP001608902">
    <property type="component" value="Unassembled WGS sequence"/>
</dbReference>
<dbReference type="SUPFAM" id="SSF49562">
    <property type="entry name" value="C2 domain (Calcium/lipid-binding domain, CaLB)"/>
    <property type="match status" value="1"/>
</dbReference>
<protein>
    <recommendedName>
        <fullName evidence="2">C2 domain-containing protein</fullName>
    </recommendedName>
</protein>
<dbReference type="EMBL" id="JBGFUD010008706">
    <property type="protein sequence ID" value="MFH4982202.1"/>
    <property type="molecule type" value="Genomic_DNA"/>
</dbReference>
<reference evidence="3 4" key="1">
    <citation type="submission" date="2024-08" db="EMBL/GenBank/DDBJ databases">
        <title>Gnathostoma spinigerum genome.</title>
        <authorList>
            <person name="Gonzalez-Bertolin B."/>
            <person name="Monzon S."/>
            <person name="Zaballos A."/>
            <person name="Jimenez P."/>
            <person name="Dekumyoy P."/>
            <person name="Varona S."/>
            <person name="Cuesta I."/>
            <person name="Sumanam S."/>
            <person name="Adisakwattana P."/>
            <person name="Gasser R.B."/>
            <person name="Hernandez-Gonzalez A."/>
            <person name="Young N.D."/>
            <person name="Perteguer M.J."/>
        </authorList>
    </citation>
    <scope>NUCLEOTIDE SEQUENCE [LARGE SCALE GENOMIC DNA]</scope>
    <source>
        <strain evidence="3">AL3</strain>
        <tissue evidence="3">Liver</tissue>
    </source>
</reference>
<comment type="caution">
    <text evidence="3">The sequence shown here is derived from an EMBL/GenBank/DDBJ whole genome shotgun (WGS) entry which is preliminary data.</text>
</comment>
<evidence type="ECO:0000256" key="1">
    <source>
        <dbReference type="SAM" id="MobiDB-lite"/>
    </source>
</evidence>
<organism evidence="3 4">
    <name type="scientific">Gnathostoma spinigerum</name>
    <dbReference type="NCBI Taxonomy" id="75299"/>
    <lineage>
        <taxon>Eukaryota</taxon>
        <taxon>Metazoa</taxon>
        <taxon>Ecdysozoa</taxon>
        <taxon>Nematoda</taxon>
        <taxon>Chromadorea</taxon>
        <taxon>Rhabditida</taxon>
        <taxon>Spirurina</taxon>
        <taxon>Gnathostomatomorpha</taxon>
        <taxon>Gnathostomatoidea</taxon>
        <taxon>Gnathostomatidae</taxon>
        <taxon>Gnathostoma</taxon>
    </lineage>
</organism>
<dbReference type="Gene3D" id="2.60.40.150">
    <property type="entry name" value="C2 domain"/>
    <property type="match status" value="3"/>
</dbReference>
<dbReference type="CDD" id="cd00030">
    <property type="entry name" value="C2"/>
    <property type="match status" value="1"/>
</dbReference>
<feature type="region of interest" description="Disordered" evidence="1">
    <location>
        <begin position="271"/>
        <end position="358"/>
    </location>
</feature>
<feature type="compositionally biased region" description="Basic and acidic residues" evidence="1">
    <location>
        <begin position="455"/>
        <end position="476"/>
    </location>
</feature>
<dbReference type="InterPro" id="IPR035892">
    <property type="entry name" value="C2_domain_sf"/>
</dbReference>
<feature type="region of interest" description="Disordered" evidence="1">
    <location>
        <begin position="388"/>
        <end position="435"/>
    </location>
</feature>
<feature type="region of interest" description="Disordered" evidence="1">
    <location>
        <begin position="447"/>
        <end position="654"/>
    </location>
</feature>
<sequence length="873" mass="96094">MIEYLLKFPFLKDGVTVELYRPCGGSYELCASGLISLREFLSPKQPLVIFGTLSLKSVNDGQQFAVLDYEVTLKSELATALQAQKRRITAASFLSLTNSAVEYDQSMYNTLIIDVHKCNNLNSLLSKSSTAAIPLSTYVVYQLYDFHPFLTNVVSNNSNPGYYSSKAWILPLGNELQRYLRTTELTFIVMSDSDGVNNDEKVNRLGIVNVPLYPLSNNKRISGTFPLTSAATNEVSDATIDISLYWKYLYEAFDEHIETAKVMDYVDVNEENESSTSKEPSSTSSSAKQSSEGVSTKEEQISLATRSESRFRPESRRMIENSFEVADSKSDRTSHSEVISSNLIEDSENRGAEGDKKLMDTGRKMERSHEAQKGHITKVEGPATKVITVVPSERKKPATNNEVVDDIDDLPALNSPSSSGSSFITEMTPKVNDPSLLDYDKMITVETNSTVGNNDDEKSEKNVKSTKNERSHEENGKNANESMTVERNGESAESVSDKSDITVESVGDGNPTESVTAVGVSEGVKIEPPETSKTTEEFEKTIRNEANKDDVVSEVTGKNTHPQAKAKPSIAVAEEKKTLVKQSEVNCESAERVSASVSREEKKKDDRQNGSSSLGLSTLPPIRGSLVSQVAPASESTLDNLQRPSPAPRKPSRVVEFADPIHESISLSESVSYDSSTVSSATGLSDRGRLLEEDLDIPVISAASASQKRLTEESNESSNSLVHSIAISVNFLVLPEHSTLLDPLLSDFKFFIEWKLLDFPLEECETPQSLPLPNIAKRPINIGFKRRYGLNERRQKLLKQWVELGNKLEFTLVSDGGNLKECDDLGVAQLSLHPSNSGTKQLINIFDVNGDELAILEVQVDYSTEMLDVLTSG</sequence>
<dbReference type="PANTHER" id="PTHR14240">
    <property type="entry name" value="RETINITIS PIGMENTOSA GTPASE REGULATOR-INTERACTING PROTEIN"/>
    <property type="match status" value="1"/>
</dbReference>
<feature type="compositionally biased region" description="Low complexity" evidence="1">
    <location>
        <begin position="274"/>
        <end position="292"/>
    </location>
</feature>
<gene>
    <name evidence="3" type="ORF">AB6A40_008911</name>
</gene>
<accession>A0ABD6EZJ3</accession>
<feature type="domain" description="C2" evidence="2">
    <location>
        <begin position="90"/>
        <end position="225"/>
    </location>
</feature>
<dbReference type="PROSITE" id="PS50004">
    <property type="entry name" value="C2"/>
    <property type="match status" value="1"/>
</dbReference>
<name>A0ABD6EZJ3_9BILA</name>
<feature type="compositionally biased region" description="Basic and acidic residues" evidence="1">
    <location>
        <begin position="598"/>
        <end position="608"/>
    </location>
</feature>
<feature type="compositionally biased region" description="Basic and acidic residues" evidence="1">
    <location>
        <begin position="487"/>
        <end position="501"/>
    </location>
</feature>
<keyword evidence="4" id="KW-1185">Reference proteome</keyword>
<evidence type="ECO:0000313" key="3">
    <source>
        <dbReference type="EMBL" id="MFH4982202.1"/>
    </source>
</evidence>
<feature type="compositionally biased region" description="Basic and acidic residues" evidence="1">
    <location>
        <begin position="347"/>
        <end position="358"/>
    </location>
</feature>
<evidence type="ECO:0000259" key="2">
    <source>
        <dbReference type="PROSITE" id="PS50004"/>
    </source>
</evidence>
<dbReference type="InterPro" id="IPR031139">
    <property type="entry name" value="RPGRIP1_fam"/>
</dbReference>
<proteinExistence type="predicted"/>
<feature type="compositionally biased region" description="Basic and acidic residues" evidence="1">
    <location>
        <begin position="524"/>
        <end position="551"/>
    </location>
</feature>
<evidence type="ECO:0000313" key="4">
    <source>
        <dbReference type="Proteomes" id="UP001608902"/>
    </source>
</evidence>
<dbReference type="InterPro" id="IPR000008">
    <property type="entry name" value="C2_dom"/>
</dbReference>
<feature type="compositionally biased region" description="Basic and acidic residues" evidence="1">
    <location>
        <begin position="307"/>
        <end position="319"/>
    </location>
</feature>
<feature type="compositionally biased region" description="Basic and acidic residues" evidence="1">
    <location>
        <begin position="326"/>
        <end position="335"/>
    </location>
</feature>
<dbReference type="AlphaFoldDB" id="A0ABD6EZJ3"/>
<feature type="compositionally biased region" description="Polar residues" evidence="1">
    <location>
        <begin position="634"/>
        <end position="643"/>
    </location>
</feature>